<feature type="domain" description="Double-GTPase 1" evidence="1">
    <location>
        <begin position="6"/>
        <end position="269"/>
    </location>
</feature>
<name>A0A844F1P5_CLOSV</name>
<dbReference type="Gene3D" id="3.40.50.300">
    <property type="entry name" value="P-loop containing nucleotide triphosphate hydrolases"/>
    <property type="match status" value="1"/>
</dbReference>
<accession>A0A844F1P5</accession>
<protein>
    <recommendedName>
        <fullName evidence="1">Double-GTPase 1 domain-containing protein</fullName>
    </recommendedName>
</protein>
<gene>
    <name evidence="2" type="ORF">FYJ37_03055</name>
</gene>
<evidence type="ECO:0000313" key="2">
    <source>
        <dbReference type="EMBL" id="MSS39358.1"/>
    </source>
</evidence>
<organism evidence="2 3">
    <name type="scientific">Clostridium scindens (strain JCM 10418 / VPI 12708)</name>
    <dbReference type="NCBI Taxonomy" id="29347"/>
    <lineage>
        <taxon>Bacteria</taxon>
        <taxon>Bacillati</taxon>
        <taxon>Bacillota</taxon>
        <taxon>Clostridia</taxon>
        <taxon>Lachnospirales</taxon>
        <taxon>Lachnospiraceae</taxon>
    </lineage>
</organism>
<comment type="caution">
    <text evidence="2">The sequence shown here is derived from an EMBL/GenBank/DDBJ whole genome shotgun (WGS) entry which is preliminary data.</text>
</comment>
<proteinExistence type="predicted"/>
<dbReference type="InterPro" id="IPR027417">
    <property type="entry name" value="P-loop_NTPase"/>
</dbReference>
<dbReference type="InterPro" id="IPR045530">
    <property type="entry name" value="DO-GTPase1"/>
</dbReference>
<evidence type="ECO:0000313" key="3">
    <source>
        <dbReference type="Proteomes" id="UP000462363"/>
    </source>
</evidence>
<dbReference type="Proteomes" id="UP000462363">
    <property type="component" value="Unassembled WGS sequence"/>
</dbReference>
<reference evidence="2 3" key="1">
    <citation type="submission" date="2019-08" db="EMBL/GenBank/DDBJ databases">
        <title>In-depth cultivation of the pig gut microbiome towards novel bacterial diversity and tailored functional studies.</title>
        <authorList>
            <person name="Wylensek D."/>
            <person name="Hitch T.C.A."/>
            <person name="Clavel T."/>
        </authorList>
    </citation>
    <scope>NUCLEOTIDE SEQUENCE [LARGE SCALE GENOMIC DNA]</scope>
    <source>
        <strain evidence="2 3">BL-389-WT-3D</strain>
    </source>
</reference>
<evidence type="ECO:0000259" key="1">
    <source>
        <dbReference type="Pfam" id="PF19975"/>
    </source>
</evidence>
<sequence length="277" mass="32094">MNRKIFIMGAPNAGKSTYLAALWHSVNQVEMPIKFKLKRMEKDTQYLYSLEKKWLAVEPLERTVIGQEVSELTLLLTDGNQDLEVEFPDLSGETFQNIYENREMSQHLYQKICDANAILYFINVENIYHGQLISEVSEEIRNTGQEEYRERKPSQDDPTQIQIIDLLQAIAEIKRSQVKLGIIFSAWDLIDDMENVNPREYLKNNMNMLWQYLEANCRKFDTAIWGVSALGGKIDDFEELLDIEDPIMRIKVINENKSISHDVTSIIAEMSGETNGY</sequence>
<dbReference type="SUPFAM" id="SSF52540">
    <property type="entry name" value="P-loop containing nucleoside triphosphate hydrolases"/>
    <property type="match status" value="1"/>
</dbReference>
<dbReference type="EMBL" id="VUMB01000005">
    <property type="protein sequence ID" value="MSS39358.1"/>
    <property type="molecule type" value="Genomic_DNA"/>
</dbReference>
<dbReference type="Pfam" id="PF19975">
    <property type="entry name" value="DO-GTPase1"/>
    <property type="match status" value="1"/>
</dbReference>
<dbReference type="AlphaFoldDB" id="A0A844F1P5"/>